<evidence type="ECO:0008006" key="5">
    <source>
        <dbReference type="Google" id="ProtNLM"/>
    </source>
</evidence>
<gene>
    <name evidence="3" type="ORF">GF1_14810</name>
</gene>
<dbReference type="AlphaFoldDB" id="A0A915U1G4"/>
<dbReference type="InterPro" id="IPR014408">
    <property type="entry name" value="dGMP_Pdiesterase_EAL/HD-GYP"/>
</dbReference>
<keyword evidence="4" id="KW-1185">Reference proteome</keyword>
<dbReference type="PANTHER" id="PTHR33525">
    <property type="match status" value="1"/>
</dbReference>
<dbReference type="Pfam" id="PF08668">
    <property type="entry name" value="HDOD"/>
    <property type="match status" value="1"/>
</dbReference>
<dbReference type="Pfam" id="PF00563">
    <property type="entry name" value="EAL"/>
    <property type="match status" value="1"/>
</dbReference>
<evidence type="ECO:0000259" key="1">
    <source>
        <dbReference type="PROSITE" id="PS50883"/>
    </source>
</evidence>
<dbReference type="InterPro" id="IPR001633">
    <property type="entry name" value="EAL_dom"/>
</dbReference>
<dbReference type="InterPro" id="IPR035919">
    <property type="entry name" value="EAL_sf"/>
</dbReference>
<dbReference type="PROSITE" id="PS50883">
    <property type="entry name" value="EAL"/>
    <property type="match status" value="1"/>
</dbReference>
<sequence length="407" mass="46193">MDVYVARQPIFDRNKRVFGYELLYRTAGQNVYQETDGDLATTRVAANSLLSIGMQTLVGTGRAFINFTEKLLLENLPTFFPPDMIVVEILEHVPPSPEIIDACLRLREQGYMLALDDFVFSPGMEPLIDLADIIKVDIMQTPLDGVEDICRSLRGRGIRLLAEKIETYQEFDQAVRLGFSYFQGYFFRRPEVLKRREVGSTKINLFNLLIEVNKPDFSIGRIEKLVGSDASLSYKLLRYINSAYYSLVSEVTSIRHALVYLGEKGVRQFVSLVATSFMAGDKPEELLRVSVIRARLCELLAERGRMAGDKSNYFLLGLFSLLDAMLDAEMKNIMEQLPVTAEIKEALVHRRGPMRPLLEAVIAQEQGDWDRSRKLLADIGVDPDEIMHLYIKSIAWADLFTAGNQEE</sequence>
<dbReference type="SUPFAM" id="SSF141868">
    <property type="entry name" value="EAL domain-like"/>
    <property type="match status" value="1"/>
</dbReference>
<evidence type="ECO:0000313" key="4">
    <source>
        <dbReference type="Proteomes" id="UP001063350"/>
    </source>
</evidence>
<dbReference type="Gene3D" id="3.20.20.450">
    <property type="entry name" value="EAL domain"/>
    <property type="match status" value="1"/>
</dbReference>
<dbReference type="Gene3D" id="1.10.3210.10">
    <property type="entry name" value="Hypothetical protein af1432"/>
    <property type="match status" value="1"/>
</dbReference>
<dbReference type="PANTHER" id="PTHR33525:SF4">
    <property type="entry name" value="CYCLIC DI-GMP PHOSPHODIESTERASE CDGJ"/>
    <property type="match status" value="1"/>
</dbReference>
<dbReference type="Proteomes" id="UP001063350">
    <property type="component" value="Chromosome"/>
</dbReference>
<dbReference type="PROSITE" id="PS51833">
    <property type="entry name" value="HDOD"/>
    <property type="match status" value="1"/>
</dbReference>
<dbReference type="InterPro" id="IPR013976">
    <property type="entry name" value="HDOD"/>
</dbReference>
<proteinExistence type="predicted"/>
<dbReference type="InterPro" id="IPR052340">
    <property type="entry name" value="RNase_Y/CdgJ"/>
</dbReference>
<dbReference type="EMBL" id="AP024233">
    <property type="protein sequence ID" value="BCO09105.1"/>
    <property type="molecule type" value="Genomic_DNA"/>
</dbReference>
<dbReference type="SMART" id="SM00052">
    <property type="entry name" value="EAL"/>
    <property type="match status" value="1"/>
</dbReference>
<feature type="domain" description="HDOD" evidence="2">
    <location>
        <begin position="198"/>
        <end position="385"/>
    </location>
</feature>
<dbReference type="KEGG" id="ddu:GF1_14810"/>
<accession>A0A915U1G4</accession>
<name>A0A915U1G4_9BACT</name>
<evidence type="ECO:0000313" key="3">
    <source>
        <dbReference type="EMBL" id="BCO09105.1"/>
    </source>
</evidence>
<dbReference type="PIRSF" id="PIRSF003180">
    <property type="entry name" value="DiGMPpdiest_YuxH"/>
    <property type="match status" value="1"/>
</dbReference>
<dbReference type="RefSeq" id="WP_267929119.1">
    <property type="nucleotide sequence ID" value="NZ_AP024233.1"/>
</dbReference>
<dbReference type="SUPFAM" id="SSF109604">
    <property type="entry name" value="HD-domain/PDEase-like"/>
    <property type="match status" value="1"/>
</dbReference>
<reference evidence="3" key="1">
    <citation type="submission" date="2020-12" db="EMBL/GenBank/DDBJ databases">
        <title>Desulfobium dissulfuricans gen. nov., sp. nov., a novel mesophilic, sulfate-reducing bacterium isolated from a deep-sea hydrothermal vent.</title>
        <authorList>
            <person name="Hashimoto Y."/>
            <person name="Tame A."/>
            <person name="Sawayama S."/>
            <person name="Miyazaki J."/>
            <person name="Takai K."/>
            <person name="Nakagawa S."/>
        </authorList>
    </citation>
    <scope>NUCLEOTIDE SEQUENCE</scope>
    <source>
        <strain evidence="3">GF1</strain>
    </source>
</reference>
<protein>
    <recommendedName>
        <fullName evidence="5">Signal transduction protein</fullName>
    </recommendedName>
</protein>
<organism evidence="3 4">
    <name type="scientific">Desulfolithobacter dissulfuricans</name>
    <dbReference type="NCBI Taxonomy" id="2795293"/>
    <lineage>
        <taxon>Bacteria</taxon>
        <taxon>Pseudomonadati</taxon>
        <taxon>Thermodesulfobacteriota</taxon>
        <taxon>Desulfobulbia</taxon>
        <taxon>Desulfobulbales</taxon>
        <taxon>Desulfobulbaceae</taxon>
        <taxon>Desulfolithobacter</taxon>
    </lineage>
</organism>
<evidence type="ECO:0000259" key="2">
    <source>
        <dbReference type="PROSITE" id="PS51833"/>
    </source>
</evidence>
<feature type="domain" description="EAL" evidence="1">
    <location>
        <begin position="1"/>
        <end position="204"/>
    </location>
</feature>